<proteinExistence type="predicted"/>
<accession>C9LLF0</accession>
<sequence>MNENEDKELKMGELFKTQHTIDEMLDRMGVKIVLDTDHLSEDDVLEAEKSGSSVVLKKKRSEKVE</sequence>
<dbReference type="Proteomes" id="UP000004736">
    <property type="component" value="Unassembled WGS sequence"/>
</dbReference>
<dbReference type="HOGENOM" id="CLU_2952997_0_0_9"/>
<evidence type="ECO:0000313" key="2">
    <source>
        <dbReference type="EMBL" id="EEW96342.1"/>
    </source>
</evidence>
<name>C9LLF0_9FIRM</name>
<feature type="region of interest" description="Disordered" evidence="1">
    <location>
        <begin position="46"/>
        <end position="65"/>
    </location>
</feature>
<feature type="compositionally biased region" description="Basic residues" evidence="1">
    <location>
        <begin position="56"/>
        <end position="65"/>
    </location>
</feature>
<reference evidence="2" key="1">
    <citation type="submission" date="2009-09" db="EMBL/GenBank/DDBJ databases">
        <authorList>
            <person name="Weinstock G."/>
            <person name="Sodergren E."/>
            <person name="Clifton S."/>
            <person name="Fulton L."/>
            <person name="Fulton B."/>
            <person name="Courtney L."/>
            <person name="Fronick C."/>
            <person name="Harrison M."/>
            <person name="Strong C."/>
            <person name="Farmer C."/>
            <person name="Delahaunty K."/>
            <person name="Markovic C."/>
            <person name="Hall O."/>
            <person name="Minx P."/>
            <person name="Tomlinson C."/>
            <person name="Mitreva M."/>
            <person name="Nelson J."/>
            <person name="Hou S."/>
            <person name="Wollam A."/>
            <person name="Pepin K.H."/>
            <person name="Johnson M."/>
            <person name="Bhonagiri V."/>
            <person name="Nash W.E."/>
            <person name="Warren W."/>
            <person name="Chinwalla A."/>
            <person name="Mardis E.R."/>
            <person name="Wilson R.K."/>
        </authorList>
    </citation>
    <scope>NUCLEOTIDE SEQUENCE [LARGE SCALE GENOMIC DNA]</scope>
    <source>
        <strain evidence="2">DSM 15470</strain>
    </source>
</reference>
<keyword evidence="3" id="KW-1185">Reference proteome</keyword>
<organism evidence="2 3">
    <name type="scientific">Dialister invisus DSM 15470</name>
    <dbReference type="NCBI Taxonomy" id="592028"/>
    <lineage>
        <taxon>Bacteria</taxon>
        <taxon>Bacillati</taxon>
        <taxon>Bacillota</taxon>
        <taxon>Negativicutes</taxon>
        <taxon>Veillonellales</taxon>
        <taxon>Veillonellaceae</taxon>
        <taxon>Dialister</taxon>
    </lineage>
</organism>
<dbReference type="AlphaFoldDB" id="C9LLF0"/>
<comment type="caution">
    <text evidence="2">The sequence shown here is derived from an EMBL/GenBank/DDBJ whole genome shotgun (WGS) entry which is preliminary data.</text>
</comment>
<dbReference type="STRING" id="592028.GCWU000321_00281"/>
<evidence type="ECO:0000256" key="1">
    <source>
        <dbReference type="SAM" id="MobiDB-lite"/>
    </source>
</evidence>
<protein>
    <submittedName>
        <fullName evidence="2">Uncharacterized protein</fullName>
    </submittedName>
</protein>
<evidence type="ECO:0000313" key="3">
    <source>
        <dbReference type="Proteomes" id="UP000004736"/>
    </source>
</evidence>
<gene>
    <name evidence="2" type="ORF">GCWU000321_00281</name>
</gene>
<dbReference type="EMBL" id="ACIM02000001">
    <property type="protein sequence ID" value="EEW96342.1"/>
    <property type="molecule type" value="Genomic_DNA"/>
</dbReference>